<feature type="transmembrane region" description="Helical" evidence="1">
    <location>
        <begin position="16"/>
        <end position="34"/>
    </location>
</feature>
<dbReference type="VEuPathDB" id="FungiDB:LCOR_02860.1"/>
<accession>A0A068RM08</accession>
<comment type="caution">
    <text evidence="2">The sequence shown here is derived from an EMBL/GenBank/DDBJ whole genome shotgun (WGS) entry which is preliminary data.</text>
</comment>
<keyword evidence="1" id="KW-0812">Transmembrane</keyword>
<protein>
    <submittedName>
        <fullName evidence="2">Uncharacterized protein</fullName>
    </submittedName>
</protein>
<keyword evidence="1" id="KW-1133">Transmembrane helix</keyword>
<evidence type="ECO:0000313" key="2">
    <source>
        <dbReference type="EMBL" id="CDH51218.1"/>
    </source>
</evidence>
<evidence type="ECO:0000313" key="3">
    <source>
        <dbReference type="Proteomes" id="UP000027586"/>
    </source>
</evidence>
<organism evidence="2 3">
    <name type="scientific">Lichtheimia corymbifera JMRC:FSU:9682</name>
    <dbReference type="NCBI Taxonomy" id="1263082"/>
    <lineage>
        <taxon>Eukaryota</taxon>
        <taxon>Fungi</taxon>
        <taxon>Fungi incertae sedis</taxon>
        <taxon>Mucoromycota</taxon>
        <taxon>Mucoromycotina</taxon>
        <taxon>Mucoromycetes</taxon>
        <taxon>Mucorales</taxon>
        <taxon>Lichtheimiaceae</taxon>
        <taxon>Lichtheimia</taxon>
    </lineage>
</organism>
<reference evidence="2" key="1">
    <citation type="submission" date="2013-08" db="EMBL/GenBank/DDBJ databases">
        <title>Gene expansion shapes genome architecture in the human pathogen Lichtheimia corymbifera: an evolutionary genomics analysis in the ancient terrestrial Mucorales (Mucoromycotina).</title>
        <authorList>
            <person name="Schwartze V.U."/>
            <person name="Winter S."/>
            <person name="Shelest E."/>
            <person name="Marcet-Houben M."/>
            <person name="Horn F."/>
            <person name="Wehner S."/>
            <person name="Hoffmann K."/>
            <person name="Riege K."/>
            <person name="Sammeth M."/>
            <person name="Nowrousian M."/>
            <person name="Valiante V."/>
            <person name="Linde J."/>
            <person name="Jacobsen I.D."/>
            <person name="Marz M."/>
            <person name="Brakhage A.A."/>
            <person name="Gabaldon T."/>
            <person name="Bocker S."/>
            <person name="Voigt K."/>
        </authorList>
    </citation>
    <scope>NUCLEOTIDE SEQUENCE [LARGE SCALE GENOMIC DNA]</scope>
    <source>
        <strain evidence="2">FSU 9682</strain>
    </source>
</reference>
<keyword evidence="1" id="KW-0472">Membrane</keyword>
<dbReference type="Proteomes" id="UP000027586">
    <property type="component" value="Unassembled WGS sequence"/>
</dbReference>
<sequence length="95" mass="11165">MDEWMESSAVVRSPGVLLWSLCVLPAGTIMWIQLRMMMMDWMGWVVSWRKVLYSHGFYWNAQVNACSSYFIPLDEGCLRRQQPRYNDTIIPVDSL</sequence>
<dbReference type="EMBL" id="CBTN010000009">
    <property type="protein sequence ID" value="CDH51218.1"/>
    <property type="molecule type" value="Genomic_DNA"/>
</dbReference>
<gene>
    <name evidence="2" type="ORF">LCOR_02860.1</name>
</gene>
<keyword evidence="3" id="KW-1185">Reference proteome</keyword>
<proteinExistence type="predicted"/>
<evidence type="ECO:0000256" key="1">
    <source>
        <dbReference type="SAM" id="Phobius"/>
    </source>
</evidence>
<name>A0A068RM08_9FUNG</name>
<dbReference type="AlphaFoldDB" id="A0A068RM08"/>